<proteinExistence type="predicted"/>
<accession>A0A6J6DZ14</accession>
<keyword evidence="4 7" id="KW-0812">Transmembrane</keyword>
<keyword evidence="6 7" id="KW-0472">Membrane</keyword>
<protein>
    <submittedName>
        <fullName evidence="9">Unannotated protein</fullName>
    </submittedName>
</protein>
<dbReference type="PANTHER" id="PTHR43744">
    <property type="entry name" value="ABC TRANSPORTER PERMEASE PROTEIN MG189-RELATED-RELATED"/>
    <property type="match status" value="1"/>
</dbReference>
<dbReference type="EMBL" id="CAEZSR010000086">
    <property type="protein sequence ID" value="CAB4568746.1"/>
    <property type="molecule type" value="Genomic_DNA"/>
</dbReference>
<dbReference type="Gene3D" id="1.10.3720.10">
    <property type="entry name" value="MetI-like"/>
    <property type="match status" value="1"/>
</dbReference>
<dbReference type="GO" id="GO:0055085">
    <property type="term" value="P:transmembrane transport"/>
    <property type="evidence" value="ECO:0007669"/>
    <property type="project" value="InterPro"/>
</dbReference>
<keyword evidence="3" id="KW-1003">Cell membrane</keyword>
<feature type="transmembrane region" description="Helical" evidence="7">
    <location>
        <begin position="100"/>
        <end position="124"/>
    </location>
</feature>
<feature type="transmembrane region" description="Helical" evidence="7">
    <location>
        <begin position="176"/>
        <end position="195"/>
    </location>
</feature>
<dbReference type="AlphaFoldDB" id="A0A6J6DZ14"/>
<comment type="subcellular location">
    <subcellularLocation>
        <location evidence="1">Cell membrane</location>
        <topology evidence="1">Multi-pass membrane protein</topology>
    </subcellularLocation>
</comment>
<keyword evidence="5 7" id="KW-1133">Transmembrane helix</keyword>
<dbReference type="InterPro" id="IPR035906">
    <property type="entry name" value="MetI-like_sf"/>
</dbReference>
<feature type="domain" description="ABC transmembrane type-1" evidence="8">
    <location>
        <begin position="101"/>
        <end position="295"/>
    </location>
</feature>
<feature type="transmembrane region" description="Helical" evidence="7">
    <location>
        <begin position="37"/>
        <end position="58"/>
    </location>
</feature>
<dbReference type="GO" id="GO:0005886">
    <property type="term" value="C:plasma membrane"/>
    <property type="evidence" value="ECO:0007669"/>
    <property type="project" value="UniProtKB-SubCell"/>
</dbReference>
<evidence type="ECO:0000256" key="3">
    <source>
        <dbReference type="ARBA" id="ARBA00022475"/>
    </source>
</evidence>
<organism evidence="9">
    <name type="scientific">freshwater metagenome</name>
    <dbReference type="NCBI Taxonomy" id="449393"/>
    <lineage>
        <taxon>unclassified sequences</taxon>
        <taxon>metagenomes</taxon>
        <taxon>ecological metagenomes</taxon>
    </lineage>
</organism>
<dbReference type="CDD" id="cd06261">
    <property type="entry name" value="TM_PBP2"/>
    <property type="match status" value="1"/>
</dbReference>
<evidence type="ECO:0000259" key="8">
    <source>
        <dbReference type="PROSITE" id="PS50928"/>
    </source>
</evidence>
<gene>
    <name evidence="9" type="ORF">UFOPK1493_02257</name>
</gene>
<dbReference type="PROSITE" id="PS50928">
    <property type="entry name" value="ABC_TM1"/>
    <property type="match status" value="1"/>
</dbReference>
<feature type="transmembrane region" description="Helical" evidence="7">
    <location>
        <begin position="216"/>
        <end position="241"/>
    </location>
</feature>
<keyword evidence="2" id="KW-0813">Transport</keyword>
<reference evidence="9" key="1">
    <citation type="submission" date="2020-05" db="EMBL/GenBank/DDBJ databases">
        <authorList>
            <person name="Chiriac C."/>
            <person name="Salcher M."/>
            <person name="Ghai R."/>
            <person name="Kavagutti S V."/>
        </authorList>
    </citation>
    <scope>NUCLEOTIDE SEQUENCE</scope>
</reference>
<dbReference type="PANTHER" id="PTHR43744:SF4">
    <property type="entry name" value="OSMOPROTECTIVE COMPOUNDS UPTAKE PERMEASE PROTEIN GGTD"/>
    <property type="match status" value="1"/>
</dbReference>
<evidence type="ECO:0000313" key="9">
    <source>
        <dbReference type="EMBL" id="CAB4568746.1"/>
    </source>
</evidence>
<dbReference type="InterPro" id="IPR000515">
    <property type="entry name" value="MetI-like"/>
</dbReference>
<evidence type="ECO:0000256" key="6">
    <source>
        <dbReference type="ARBA" id="ARBA00023136"/>
    </source>
</evidence>
<evidence type="ECO:0000256" key="1">
    <source>
        <dbReference type="ARBA" id="ARBA00004651"/>
    </source>
</evidence>
<evidence type="ECO:0000256" key="4">
    <source>
        <dbReference type="ARBA" id="ARBA00022692"/>
    </source>
</evidence>
<dbReference type="SUPFAM" id="SSF161098">
    <property type="entry name" value="MetI-like"/>
    <property type="match status" value="1"/>
</dbReference>
<evidence type="ECO:0000256" key="7">
    <source>
        <dbReference type="SAM" id="Phobius"/>
    </source>
</evidence>
<feature type="transmembrane region" description="Helical" evidence="7">
    <location>
        <begin position="274"/>
        <end position="295"/>
    </location>
</feature>
<name>A0A6J6DZ14_9ZZZZ</name>
<evidence type="ECO:0000256" key="5">
    <source>
        <dbReference type="ARBA" id="ARBA00022989"/>
    </source>
</evidence>
<feature type="transmembrane region" description="Helical" evidence="7">
    <location>
        <begin position="136"/>
        <end position="156"/>
    </location>
</feature>
<dbReference type="Pfam" id="PF00528">
    <property type="entry name" value="BPD_transp_1"/>
    <property type="match status" value="1"/>
</dbReference>
<evidence type="ECO:0000256" key="2">
    <source>
        <dbReference type="ARBA" id="ARBA00022448"/>
    </source>
</evidence>
<sequence length="310" mass="34088">MTTTTPDVPLLAPATTKDETPLMTKVADATSKGPGKYVVWLIAAFWTIPTLGLLISSFRPEDDIKSTGWWTWFTEPGNVTFENYSTVLQDKVGGRPFSEFFWNTVQIAIPGAIIPITIAAFAAYALSWMNFKGRDALSVFIVALMVVPLQMCLIPLLRFFSSDFFPEALDGVPSIWIAHAIFGMPLAIFLLKNFIGSLPREVIEAARVDGASHMSIFVRIVMPLSVPALASLAIFQFLWVWNDYLVAKVFGGGAANQPMTWALIDMVGNRGNEWQLLTAGAFIAMVVPLIVFLSLQRYFVRGLLAGSVKG</sequence>